<dbReference type="Pfam" id="PF08245">
    <property type="entry name" value="Mur_ligase_M"/>
    <property type="match status" value="1"/>
</dbReference>
<dbReference type="InterPro" id="IPR000713">
    <property type="entry name" value="Mur_ligase_N"/>
</dbReference>
<evidence type="ECO:0000313" key="15">
    <source>
        <dbReference type="EMBL" id="KKC99922.1"/>
    </source>
</evidence>
<keyword evidence="3 10" id="KW-0132">Cell division</keyword>
<accession>A0A0F5VCW2</accession>
<dbReference type="Pfam" id="PF01225">
    <property type="entry name" value="Mur_ligase"/>
    <property type="match status" value="1"/>
</dbReference>
<keyword evidence="7 10" id="KW-0573">Peptidoglycan synthesis</keyword>
<name>A0A0F5VCW2_9GAMM</name>
<comment type="catalytic activity">
    <reaction evidence="10 11">
        <text>D-alanyl-D-alanine + UDP-N-acetyl-alpha-D-muramoyl-L-alanyl-gamma-D-glutamyl-meso-2,6-diaminopimelate + ATP = UDP-N-acetyl-alpha-D-muramoyl-L-alanyl-gamma-D-glutamyl-meso-2,6-diaminopimeloyl-D-alanyl-D-alanine + ADP + phosphate + H(+)</text>
        <dbReference type="Rhea" id="RHEA:28374"/>
        <dbReference type="ChEBI" id="CHEBI:15378"/>
        <dbReference type="ChEBI" id="CHEBI:30616"/>
        <dbReference type="ChEBI" id="CHEBI:43474"/>
        <dbReference type="ChEBI" id="CHEBI:57822"/>
        <dbReference type="ChEBI" id="CHEBI:61386"/>
        <dbReference type="ChEBI" id="CHEBI:83905"/>
        <dbReference type="ChEBI" id="CHEBI:456216"/>
        <dbReference type="EC" id="6.3.2.10"/>
    </reaction>
</comment>
<dbReference type="GO" id="GO:0047480">
    <property type="term" value="F:UDP-N-acetylmuramoyl-tripeptide-D-alanyl-D-alanine ligase activity"/>
    <property type="evidence" value="ECO:0007669"/>
    <property type="project" value="UniProtKB-UniRule"/>
</dbReference>
<evidence type="ECO:0000259" key="14">
    <source>
        <dbReference type="Pfam" id="PF08245"/>
    </source>
</evidence>
<keyword evidence="6 10" id="KW-0133">Cell shape</keyword>
<keyword evidence="16" id="KW-1185">Reference proteome</keyword>
<evidence type="ECO:0000313" key="16">
    <source>
        <dbReference type="Proteomes" id="UP000033633"/>
    </source>
</evidence>
<dbReference type="InterPro" id="IPR036565">
    <property type="entry name" value="Mur-like_cat_sf"/>
</dbReference>
<dbReference type="GO" id="GO:0071555">
    <property type="term" value="P:cell wall organization"/>
    <property type="evidence" value="ECO:0007669"/>
    <property type="project" value="UniProtKB-KW"/>
</dbReference>
<dbReference type="AlphaFoldDB" id="A0A0F5VCW2"/>
<dbReference type="EC" id="6.3.2.10" evidence="10 11"/>
<evidence type="ECO:0000256" key="8">
    <source>
        <dbReference type="ARBA" id="ARBA00023306"/>
    </source>
</evidence>
<dbReference type="OrthoDB" id="9801978at2"/>
<dbReference type="PATRIC" id="fig|265726.11.peg.4221"/>
<dbReference type="InterPro" id="IPR051046">
    <property type="entry name" value="MurCDEF_CellWall_CoF430Synth"/>
</dbReference>
<feature type="binding site" evidence="10">
    <location>
        <begin position="111"/>
        <end position="117"/>
    </location>
    <ligand>
        <name>ATP</name>
        <dbReference type="ChEBI" id="CHEBI:30616"/>
    </ligand>
</feature>
<dbReference type="Proteomes" id="UP000033633">
    <property type="component" value="Unassembled WGS sequence"/>
</dbReference>
<dbReference type="GO" id="GO:0051301">
    <property type="term" value="P:cell division"/>
    <property type="evidence" value="ECO:0007669"/>
    <property type="project" value="UniProtKB-KW"/>
</dbReference>
<evidence type="ECO:0000259" key="12">
    <source>
        <dbReference type="Pfam" id="PF01225"/>
    </source>
</evidence>
<proteinExistence type="inferred from homology"/>
<dbReference type="EMBL" id="JWYV01000007">
    <property type="protein sequence ID" value="KKC99922.1"/>
    <property type="molecule type" value="Genomic_DNA"/>
</dbReference>
<dbReference type="InterPro" id="IPR005863">
    <property type="entry name" value="UDP-N-AcMur_synth"/>
</dbReference>
<feature type="domain" description="Mur ligase N-terminal catalytic" evidence="12">
    <location>
        <begin position="24"/>
        <end position="73"/>
    </location>
</feature>
<dbReference type="RefSeq" id="WP_046220567.1">
    <property type="nucleotide sequence ID" value="NZ_JWYV01000007.1"/>
</dbReference>
<dbReference type="NCBIfam" id="TIGR01143">
    <property type="entry name" value="murF"/>
    <property type="match status" value="1"/>
</dbReference>
<dbReference type="SUPFAM" id="SSF63418">
    <property type="entry name" value="MurE/MurF N-terminal domain"/>
    <property type="match status" value="1"/>
</dbReference>
<dbReference type="STRING" id="265726.KY46_10355"/>
<organism evidence="15 16">
    <name type="scientific">Photobacterium halotolerans</name>
    <dbReference type="NCBI Taxonomy" id="265726"/>
    <lineage>
        <taxon>Bacteria</taxon>
        <taxon>Pseudomonadati</taxon>
        <taxon>Pseudomonadota</taxon>
        <taxon>Gammaproteobacteria</taxon>
        <taxon>Vibrionales</taxon>
        <taxon>Vibrionaceae</taxon>
        <taxon>Photobacterium</taxon>
    </lineage>
</organism>
<gene>
    <name evidence="10 15" type="primary">murF</name>
    <name evidence="15" type="ORF">KY46_10355</name>
</gene>
<dbReference type="SUPFAM" id="SSF53623">
    <property type="entry name" value="MurD-like peptide ligases, catalytic domain"/>
    <property type="match status" value="1"/>
</dbReference>
<evidence type="ECO:0000256" key="10">
    <source>
        <dbReference type="HAMAP-Rule" id="MF_02019"/>
    </source>
</evidence>
<keyword evidence="5 10" id="KW-0067">ATP-binding</keyword>
<evidence type="ECO:0000256" key="7">
    <source>
        <dbReference type="ARBA" id="ARBA00022984"/>
    </source>
</evidence>
<keyword evidence="9 10" id="KW-0961">Cell wall biogenesis/degradation</keyword>
<evidence type="ECO:0000256" key="1">
    <source>
        <dbReference type="ARBA" id="ARBA00022490"/>
    </source>
</evidence>
<evidence type="ECO:0000256" key="4">
    <source>
        <dbReference type="ARBA" id="ARBA00022741"/>
    </source>
</evidence>
<sequence length="476" mass="50422">MIQVTLSELAAALNARLIGQDVSIDAVSTDTRTIVPGTLFLALKGERFDAHDFAADAKIKGASALLVSRELDVALPQLLVTDTRQALGQLGSWLKAKMTREHGLKTVALTGSCGKTTVKEMVAAILSQCGSVLATAGNFNNDIGVPLTLLRLTPEHEFAVIELGANHEKEIAYTSSLVQPDAALVNNLAAAHLEGFGSLEGVARAKGEIFEGLIAGGTAVFNLDSHALERWQPALADKRLVGFTASEMGQWTADHSDSNSVAGFSASKISVNGHGCPCFTMHTPVGDISLTLPLAGRHNVANALAAAALAMAMGATLAQVASGLAQMAAVKGRALVLEPRQGLRLIDDTYNASVASVKAAIDLLADFEGQRWLVFGDMAEMGQESERMHREIADYARQKQLDRVLTVGKASAVVSEVNQGQHFRDNPALIAALIAQVQQFHHESGQDSQQQQEITVLAKGARSARMEDIIAALQDL</sequence>
<evidence type="ECO:0000256" key="9">
    <source>
        <dbReference type="ARBA" id="ARBA00023316"/>
    </source>
</evidence>
<evidence type="ECO:0000256" key="11">
    <source>
        <dbReference type="RuleBase" id="RU004136"/>
    </source>
</evidence>
<dbReference type="PANTHER" id="PTHR43024">
    <property type="entry name" value="UDP-N-ACETYLMURAMOYL-TRIPEPTIDE--D-ALANYL-D-ALANINE LIGASE"/>
    <property type="match status" value="1"/>
</dbReference>
<dbReference type="Gene3D" id="3.40.1190.10">
    <property type="entry name" value="Mur-like, catalytic domain"/>
    <property type="match status" value="1"/>
</dbReference>
<evidence type="ECO:0000256" key="5">
    <source>
        <dbReference type="ARBA" id="ARBA00022840"/>
    </source>
</evidence>
<dbReference type="GO" id="GO:0009252">
    <property type="term" value="P:peptidoglycan biosynthetic process"/>
    <property type="evidence" value="ECO:0007669"/>
    <property type="project" value="UniProtKB-UniRule"/>
</dbReference>
<comment type="subcellular location">
    <subcellularLocation>
        <location evidence="10 11">Cytoplasm</location>
    </subcellularLocation>
</comment>
<reference evidence="15 16" key="1">
    <citation type="submission" date="2014-12" db="EMBL/GenBank/DDBJ databases">
        <title>Mercury Reductase activity and rhizosphere competence traits in the genome of root associated Photobacterium halotolerans MELD1.</title>
        <authorList>
            <person name="Mathew D.C."/>
            <person name="Huang C.-C."/>
        </authorList>
    </citation>
    <scope>NUCLEOTIDE SEQUENCE [LARGE SCALE GENOMIC DNA]</scope>
    <source>
        <strain evidence="15 16">MELD1</strain>
    </source>
</reference>
<dbReference type="NCBIfam" id="NF008041">
    <property type="entry name" value="PRK10773.1"/>
    <property type="match status" value="1"/>
</dbReference>
<keyword evidence="2 10" id="KW-0436">Ligase</keyword>
<dbReference type="SUPFAM" id="SSF53244">
    <property type="entry name" value="MurD-like peptide ligases, peptide-binding domain"/>
    <property type="match status" value="1"/>
</dbReference>
<dbReference type="Gene3D" id="3.40.1390.10">
    <property type="entry name" value="MurE/MurF, N-terminal domain"/>
    <property type="match status" value="1"/>
</dbReference>
<keyword evidence="4 10" id="KW-0547">Nucleotide-binding</keyword>
<dbReference type="Pfam" id="PF02875">
    <property type="entry name" value="Mur_ligase_C"/>
    <property type="match status" value="1"/>
</dbReference>
<dbReference type="InterPro" id="IPR036615">
    <property type="entry name" value="Mur_ligase_C_dom_sf"/>
</dbReference>
<dbReference type="GO" id="GO:0008766">
    <property type="term" value="F:UDP-N-acetylmuramoylalanyl-D-glutamyl-2,6-diaminopimelate-D-alanyl-D-alanine ligase activity"/>
    <property type="evidence" value="ECO:0007669"/>
    <property type="project" value="RHEA"/>
</dbReference>
<feature type="domain" description="Mur ligase central" evidence="14">
    <location>
        <begin position="110"/>
        <end position="310"/>
    </location>
</feature>
<dbReference type="InterPro" id="IPR004101">
    <property type="entry name" value="Mur_ligase_C"/>
</dbReference>
<dbReference type="PANTHER" id="PTHR43024:SF1">
    <property type="entry name" value="UDP-N-ACETYLMURAMOYL-TRIPEPTIDE--D-ALANYL-D-ALANINE LIGASE"/>
    <property type="match status" value="1"/>
</dbReference>
<dbReference type="InterPro" id="IPR013221">
    <property type="entry name" value="Mur_ligase_cen"/>
</dbReference>
<dbReference type="InterPro" id="IPR035911">
    <property type="entry name" value="MurE/MurF_N"/>
</dbReference>
<comment type="similarity">
    <text evidence="10">Belongs to the MurCDEF family. MurF subfamily.</text>
</comment>
<dbReference type="Gene3D" id="3.90.190.20">
    <property type="entry name" value="Mur ligase, C-terminal domain"/>
    <property type="match status" value="1"/>
</dbReference>
<evidence type="ECO:0000256" key="6">
    <source>
        <dbReference type="ARBA" id="ARBA00022960"/>
    </source>
</evidence>
<comment type="caution">
    <text evidence="15">The sequence shown here is derived from an EMBL/GenBank/DDBJ whole genome shotgun (WGS) entry which is preliminary data.</text>
</comment>
<feature type="domain" description="Mur ligase C-terminal" evidence="13">
    <location>
        <begin position="333"/>
        <end position="438"/>
    </location>
</feature>
<dbReference type="GO" id="GO:0005737">
    <property type="term" value="C:cytoplasm"/>
    <property type="evidence" value="ECO:0007669"/>
    <property type="project" value="UniProtKB-SubCell"/>
</dbReference>
<dbReference type="GO" id="GO:0005524">
    <property type="term" value="F:ATP binding"/>
    <property type="evidence" value="ECO:0007669"/>
    <property type="project" value="UniProtKB-UniRule"/>
</dbReference>
<dbReference type="UniPathway" id="UPA00219"/>
<evidence type="ECO:0000256" key="2">
    <source>
        <dbReference type="ARBA" id="ARBA00022598"/>
    </source>
</evidence>
<comment type="function">
    <text evidence="10 11">Involved in cell wall formation. Catalyzes the final step in the synthesis of UDP-N-acetylmuramoyl-pentapeptide, the precursor of murein.</text>
</comment>
<dbReference type="HAMAP" id="MF_02019">
    <property type="entry name" value="MurF"/>
    <property type="match status" value="1"/>
</dbReference>
<comment type="pathway">
    <text evidence="10 11">Cell wall biogenesis; peptidoglycan biosynthesis.</text>
</comment>
<keyword evidence="1 10" id="KW-0963">Cytoplasm</keyword>
<evidence type="ECO:0000256" key="3">
    <source>
        <dbReference type="ARBA" id="ARBA00022618"/>
    </source>
</evidence>
<keyword evidence="8 10" id="KW-0131">Cell cycle</keyword>
<evidence type="ECO:0000259" key="13">
    <source>
        <dbReference type="Pfam" id="PF02875"/>
    </source>
</evidence>
<dbReference type="GO" id="GO:0008360">
    <property type="term" value="P:regulation of cell shape"/>
    <property type="evidence" value="ECO:0007669"/>
    <property type="project" value="UniProtKB-KW"/>
</dbReference>
<protein>
    <recommendedName>
        <fullName evidence="10 11">UDP-N-acetylmuramoyl-tripeptide--D-alanyl-D-alanine ligase</fullName>
        <ecNumber evidence="10 11">6.3.2.10</ecNumber>
    </recommendedName>
    <alternativeName>
        <fullName evidence="10">D-alanyl-D-alanine-adding enzyme</fullName>
    </alternativeName>
</protein>